<dbReference type="PROSITE" id="PS00917">
    <property type="entry name" value="ASN_GLN_ASE_2"/>
    <property type="match status" value="1"/>
</dbReference>
<dbReference type="InterPro" id="IPR004550">
    <property type="entry name" value="AsnASE_II"/>
</dbReference>
<evidence type="ECO:0000256" key="3">
    <source>
        <dbReference type="PIRSR" id="PIRSR001220-1"/>
    </source>
</evidence>
<dbReference type="InterPro" id="IPR027474">
    <property type="entry name" value="L-asparaginase_N"/>
</dbReference>
<dbReference type="PRINTS" id="PR00139">
    <property type="entry name" value="ASNGLNASE"/>
</dbReference>
<accession>A0A0F5JTQ9</accession>
<dbReference type="PANTHER" id="PTHR11707">
    <property type="entry name" value="L-ASPARAGINASE"/>
    <property type="match status" value="1"/>
</dbReference>
<dbReference type="PROSITE" id="PS00144">
    <property type="entry name" value="ASN_GLN_ASE_1"/>
    <property type="match status" value="1"/>
</dbReference>
<feature type="active site" evidence="5">
    <location>
        <position position="26"/>
    </location>
</feature>
<evidence type="ECO:0000256" key="4">
    <source>
        <dbReference type="PIRSR" id="PIRSR001220-2"/>
    </source>
</evidence>
<dbReference type="PROSITE" id="PS51732">
    <property type="entry name" value="ASN_GLN_ASE_3"/>
    <property type="match status" value="1"/>
</dbReference>
<dbReference type="SMART" id="SM00870">
    <property type="entry name" value="Asparaginase"/>
    <property type="match status" value="1"/>
</dbReference>
<dbReference type="GO" id="GO:0006528">
    <property type="term" value="P:asparagine metabolic process"/>
    <property type="evidence" value="ECO:0007669"/>
    <property type="project" value="InterPro"/>
</dbReference>
<feature type="active site" evidence="6">
    <location>
        <position position="106"/>
    </location>
</feature>
<dbReference type="Gene3D" id="3.40.50.1170">
    <property type="entry name" value="L-asparaginase, N-terminal domain"/>
    <property type="match status" value="1"/>
</dbReference>
<dbReference type="Proteomes" id="UP000033618">
    <property type="component" value="Unassembled WGS sequence"/>
</dbReference>
<evidence type="ECO:0000259" key="7">
    <source>
        <dbReference type="Pfam" id="PF00710"/>
    </source>
</evidence>
<dbReference type="Gene3D" id="3.40.50.40">
    <property type="match status" value="1"/>
</dbReference>
<evidence type="ECO:0000259" key="8">
    <source>
        <dbReference type="Pfam" id="PF17763"/>
    </source>
</evidence>
<name>A0A0F5JTQ9_9BURK</name>
<dbReference type="InterPro" id="IPR027473">
    <property type="entry name" value="L-asparaginase_C"/>
</dbReference>
<dbReference type="CDD" id="cd08964">
    <property type="entry name" value="L-asparaginase_II"/>
    <property type="match status" value="1"/>
</dbReference>
<comment type="similarity">
    <text evidence="1">Belongs to the asparaginase 1 family.</text>
</comment>
<sequence length="362" mass="36916">MTNATPTPRTGWAALPRIVVLTTGGTIAGAAASDSESLRYAAGALGGDALVGAVPALARIATIETIAVASIDSKDADPAFWCTLTAVVRATRARDDVDGIVITHGTDTLEETAYWLDLLLDDGKPIVLTAAMRPATALSADGPANLFDAVTLAGTCTAKGKGVLVTLQNRVHAARDVIKISSHALDAFASLSGGPLGWVQDGRVGWLREAAEGHPADAATKIEPGAARAAALSDKMRTSTFIPTMLAAVEVVAQYAGASPRLVEALVAAGVRGIVVAGTGNGTINAPMMAALRRATAAGVVVVRSSRAADVRVTLNAAVDDEAAGFVASGSLNPYKARIRLMLALSVGVADLSTLRLFFSQA</sequence>
<evidence type="ECO:0000256" key="1">
    <source>
        <dbReference type="ARBA" id="ARBA00010518"/>
    </source>
</evidence>
<organism evidence="9 10">
    <name type="scientific">Robbsia andropogonis</name>
    <dbReference type="NCBI Taxonomy" id="28092"/>
    <lineage>
        <taxon>Bacteria</taxon>
        <taxon>Pseudomonadati</taxon>
        <taxon>Pseudomonadota</taxon>
        <taxon>Betaproteobacteria</taxon>
        <taxon>Burkholderiales</taxon>
        <taxon>Burkholderiaceae</taxon>
        <taxon>Robbsia</taxon>
    </lineage>
</organism>
<dbReference type="InterPro" id="IPR027475">
    <property type="entry name" value="Asparaginase/glutaminase_AS2"/>
</dbReference>
<dbReference type="AlphaFoldDB" id="A0A0F5JTQ9"/>
<feature type="binding site" evidence="4">
    <location>
        <position position="73"/>
    </location>
    <ligand>
        <name>substrate</name>
    </ligand>
</feature>
<keyword evidence="10" id="KW-1185">Reference proteome</keyword>
<dbReference type="FunFam" id="3.40.50.1170:FF:000001">
    <property type="entry name" value="L-asparaginase 2"/>
    <property type="match status" value="1"/>
</dbReference>
<dbReference type="Pfam" id="PF17763">
    <property type="entry name" value="Asparaginase_C"/>
    <property type="match status" value="1"/>
</dbReference>
<feature type="binding site" evidence="4">
    <location>
        <begin position="106"/>
        <end position="107"/>
    </location>
    <ligand>
        <name>substrate</name>
    </ligand>
</feature>
<dbReference type="EMBL" id="LAQU01000058">
    <property type="protein sequence ID" value="KKB61218.1"/>
    <property type="molecule type" value="Genomic_DNA"/>
</dbReference>
<evidence type="ECO:0000313" key="10">
    <source>
        <dbReference type="Proteomes" id="UP000033618"/>
    </source>
</evidence>
<dbReference type="PIRSF" id="PIRSF001220">
    <property type="entry name" value="L-ASNase_gatD"/>
    <property type="match status" value="1"/>
</dbReference>
<keyword evidence="2" id="KW-0378">Hydrolase</keyword>
<dbReference type="SFLD" id="SFLDS00057">
    <property type="entry name" value="Glutaminase/Asparaginase"/>
    <property type="match status" value="1"/>
</dbReference>
<dbReference type="InterPro" id="IPR036152">
    <property type="entry name" value="Asp/glu_Ase-like_sf"/>
</dbReference>
<dbReference type="GO" id="GO:0004067">
    <property type="term" value="F:asparaginase activity"/>
    <property type="evidence" value="ECO:0007669"/>
    <property type="project" value="UniProtKB-UniRule"/>
</dbReference>
<feature type="domain" description="Asparaginase/glutaminase C-terminal" evidence="8">
    <location>
        <begin position="249"/>
        <end position="352"/>
    </location>
</feature>
<dbReference type="SUPFAM" id="SSF53774">
    <property type="entry name" value="Glutaminase/Asparaginase"/>
    <property type="match status" value="1"/>
</dbReference>
<comment type="caution">
    <text evidence="9">The sequence shown here is derived from an EMBL/GenBank/DDBJ whole genome shotgun (WGS) entry which is preliminary data.</text>
</comment>
<evidence type="ECO:0000256" key="2">
    <source>
        <dbReference type="ARBA" id="ARBA00022801"/>
    </source>
</evidence>
<dbReference type="InterPro" id="IPR006034">
    <property type="entry name" value="Asparaginase/glutaminase-like"/>
</dbReference>
<reference evidence="9 10" key="1">
    <citation type="submission" date="2015-03" db="EMBL/GenBank/DDBJ databases">
        <title>Draft Genome Sequence of Burkholderia andropogonis type strain ICMP2807, isolated from Sorghum bicolor.</title>
        <authorList>
            <person name="Lopes-Santos L."/>
            <person name="Castro D.B."/>
            <person name="Ottoboni L.M."/>
            <person name="Park D."/>
            <person name="Weirc B.S."/>
            <person name="Destefano S.A."/>
        </authorList>
    </citation>
    <scope>NUCLEOTIDE SEQUENCE [LARGE SCALE GENOMIC DNA]</scope>
    <source>
        <strain evidence="9 10">ICMP2807</strain>
    </source>
</reference>
<dbReference type="PATRIC" id="fig|28092.6.peg.5773"/>
<feature type="domain" description="L-asparaginase N-terminal" evidence="7">
    <location>
        <begin position="17"/>
        <end position="210"/>
    </location>
</feature>
<feature type="active site" description="O-isoaspartyl threonine intermediate" evidence="3">
    <location>
        <position position="26"/>
    </location>
</feature>
<evidence type="ECO:0000256" key="6">
    <source>
        <dbReference type="PROSITE-ProRule" id="PRU10100"/>
    </source>
</evidence>
<proteinExistence type="inferred from homology"/>
<evidence type="ECO:0000313" key="9">
    <source>
        <dbReference type="EMBL" id="KKB61218.1"/>
    </source>
</evidence>
<dbReference type="PANTHER" id="PTHR11707:SF28">
    <property type="entry name" value="60 KDA LYSOPHOSPHOLIPASE"/>
    <property type="match status" value="1"/>
</dbReference>
<dbReference type="InterPro" id="IPR040919">
    <property type="entry name" value="Asparaginase_C"/>
</dbReference>
<dbReference type="PIRSF" id="PIRSF500176">
    <property type="entry name" value="L_ASNase"/>
    <property type="match status" value="1"/>
</dbReference>
<evidence type="ECO:0000256" key="5">
    <source>
        <dbReference type="PROSITE-ProRule" id="PRU10099"/>
    </source>
</evidence>
<dbReference type="InterPro" id="IPR037152">
    <property type="entry name" value="L-asparaginase_N_sf"/>
</dbReference>
<gene>
    <name evidence="9" type="ORF">WM40_24520</name>
</gene>
<dbReference type="InterPro" id="IPR020827">
    <property type="entry name" value="Asparaginase/glutaminase_AS1"/>
</dbReference>
<dbReference type="Pfam" id="PF00710">
    <property type="entry name" value="Asparaginase"/>
    <property type="match status" value="1"/>
</dbReference>
<protein>
    <submittedName>
        <fullName evidence="9">L-asparaginase</fullName>
    </submittedName>
</protein>
<dbReference type="STRING" id="28092.WM40_24520"/>